<keyword evidence="10" id="KW-1185">Reference proteome</keyword>
<keyword evidence="7" id="KW-0732">Signal</keyword>
<reference evidence="10" key="1">
    <citation type="journal article" date="2013" name="Science">
        <title>The Amborella genome and the evolution of flowering plants.</title>
        <authorList>
            <consortium name="Amborella Genome Project"/>
        </authorList>
    </citation>
    <scope>NUCLEOTIDE SEQUENCE [LARGE SCALE GENOMIC DNA]</scope>
</reference>
<dbReference type="InterPro" id="IPR000719">
    <property type="entry name" value="Prot_kinase_dom"/>
</dbReference>
<dbReference type="PANTHER" id="PTHR32401:SF49">
    <property type="entry name" value="OS10G0129200 PROTEIN"/>
    <property type="match status" value="1"/>
</dbReference>
<dbReference type="CDD" id="cd06899">
    <property type="entry name" value="lectin_legume_LecRK_Arcelin_ConA"/>
    <property type="match status" value="1"/>
</dbReference>
<evidence type="ECO:0000256" key="2">
    <source>
        <dbReference type="ARBA" id="ARBA00008536"/>
    </source>
</evidence>
<dbReference type="Gene3D" id="3.30.200.20">
    <property type="entry name" value="Phosphorylase Kinase, domain 1"/>
    <property type="match status" value="1"/>
</dbReference>
<keyword evidence="6" id="KW-0472">Membrane</keyword>
<dbReference type="GO" id="GO:0005524">
    <property type="term" value="F:ATP binding"/>
    <property type="evidence" value="ECO:0007669"/>
    <property type="project" value="UniProtKB-UniRule"/>
</dbReference>
<accession>U5CMP8</accession>
<dbReference type="EMBL" id="KI392557">
    <property type="protein sequence ID" value="ERN14416.1"/>
    <property type="molecule type" value="Genomic_DNA"/>
</dbReference>
<keyword evidence="6" id="KW-1133">Transmembrane helix</keyword>
<dbReference type="InterPro" id="IPR017441">
    <property type="entry name" value="Protein_kinase_ATP_BS"/>
</dbReference>
<feature type="chain" id="PRO_5004658525" description="Protein kinase domain-containing protein" evidence="7">
    <location>
        <begin position="29"/>
        <end position="320"/>
    </location>
</feature>
<dbReference type="PANTHER" id="PTHR32401">
    <property type="entry name" value="CONCANAVALIN A-LIKE LECTIN FAMILY PROTEIN"/>
    <property type="match status" value="1"/>
</dbReference>
<feature type="domain" description="Protein kinase" evidence="8">
    <location>
        <begin position="280"/>
        <end position="320"/>
    </location>
</feature>
<dbReference type="Proteomes" id="UP000017836">
    <property type="component" value="Unassembled WGS sequence"/>
</dbReference>
<evidence type="ECO:0000313" key="9">
    <source>
        <dbReference type="EMBL" id="ERN14416.1"/>
    </source>
</evidence>
<gene>
    <name evidence="9" type="ORF">AMTR_s00033p00240030</name>
</gene>
<evidence type="ECO:0000256" key="4">
    <source>
        <dbReference type="ARBA" id="ARBA00022734"/>
    </source>
</evidence>
<dbReference type="Gene3D" id="2.60.120.200">
    <property type="match status" value="2"/>
</dbReference>
<evidence type="ECO:0000256" key="7">
    <source>
        <dbReference type="SAM" id="SignalP"/>
    </source>
</evidence>
<protein>
    <recommendedName>
        <fullName evidence="8">Protein kinase domain-containing protein</fullName>
    </recommendedName>
</protein>
<feature type="transmembrane region" description="Helical" evidence="6">
    <location>
        <begin position="209"/>
        <end position="234"/>
    </location>
</feature>
<dbReference type="Gramene" id="ERN14416">
    <property type="protein sequence ID" value="ERN14416"/>
    <property type="gene ID" value="AMTR_s00033p00240030"/>
</dbReference>
<keyword evidence="5" id="KW-0547">Nucleotide-binding</keyword>
<dbReference type="Pfam" id="PF00139">
    <property type="entry name" value="Lectin_legB"/>
    <property type="match status" value="1"/>
</dbReference>
<dbReference type="InterPro" id="IPR011009">
    <property type="entry name" value="Kinase-like_dom_sf"/>
</dbReference>
<evidence type="ECO:0000313" key="10">
    <source>
        <dbReference type="Proteomes" id="UP000017836"/>
    </source>
</evidence>
<evidence type="ECO:0000256" key="5">
    <source>
        <dbReference type="PROSITE-ProRule" id="PRU10141"/>
    </source>
</evidence>
<dbReference type="PROSITE" id="PS00107">
    <property type="entry name" value="PROTEIN_KINASE_ATP"/>
    <property type="match status" value="1"/>
</dbReference>
<evidence type="ECO:0000259" key="8">
    <source>
        <dbReference type="PROSITE" id="PS50011"/>
    </source>
</evidence>
<comment type="similarity">
    <text evidence="3">In the C-terminal section; belongs to the protein kinase superfamily. Ser/Thr protein kinase family.</text>
</comment>
<dbReference type="AlphaFoldDB" id="U5CMP8"/>
<dbReference type="GO" id="GO:0030246">
    <property type="term" value="F:carbohydrate binding"/>
    <property type="evidence" value="ECO:0007669"/>
    <property type="project" value="UniProtKB-KW"/>
</dbReference>
<dbReference type="InterPro" id="IPR001220">
    <property type="entry name" value="Legume_lectin_dom"/>
</dbReference>
<proteinExistence type="inferred from homology"/>
<evidence type="ECO:0000256" key="1">
    <source>
        <dbReference type="ARBA" id="ARBA00007606"/>
    </source>
</evidence>
<dbReference type="SUPFAM" id="SSF49899">
    <property type="entry name" value="Concanavalin A-like lectins/glucanases"/>
    <property type="match status" value="1"/>
</dbReference>
<organism evidence="9 10">
    <name type="scientific">Amborella trichopoda</name>
    <dbReference type="NCBI Taxonomy" id="13333"/>
    <lineage>
        <taxon>Eukaryota</taxon>
        <taxon>Viridiplantae</taxon>
        <taxon>Streptophyta</taxon>
        <taxon>Embryophyta</taxon>
        <taxon>Tracheophyta</taxon>
        <taxon>Spermatophyta</taxon>
        <taxon>Magnoliopsida</taxon>
        <taxon>Amborellales</taxon>
        <taxon>Amborellaceae</taxon>
        <taxon>Amborella</taxon>
    </lineage>
</organism>
<name>U5CMP8_AMBTC</name>
<dbReference type="InterPro" id="IPR050258">
    <property type="entry name" value="Leguminous_Lectin"/>
</dbReference>
<comment type="similarity">
    <text evidence="2">In the N-terminal section; belongs to the leguminous lectin family.</text>
</comment>
<keyword evidence="4" id="KW-0430">Lectin</keyword>
<keyword evidence="6" id="KW-0812">Transmembrane</keyword>
<evidence type="ECO:0000256" key="6">
    <source>
        <dbReference type="SAM" id="Phobius"/>
    </source>
</evidence>
<dbReference type="OMA" id="THFTFIV"/>
<dbReference type="InterPro" id="IPR013320">
    <property type="entry name" value="ConA-like_dom_sf"/>
</dbReference>
<dbReference type="HOGENOM" id="CLU_073468_0_0_1"/>
<evidence type="ECO:0000256" key="3">
    <source>
        <dbReference type="ARBA" id="ARBA00010217"/>
    </source>
</evidence>
<dbReference type="GO" id="GO:0004672">
    <property type="term" value="F:protein kinase activity"/>
    <property type="evidence" value="ECO:0007669"/>
    <property type="project" value="InterPro"/>
</dbReference>
<comment type="similarity">
    <text evidence="1">Belongs to the leguminous lectin family.</text>
</comment>
<keyword evidence="5" id="KW-0067">ATP-binding</keyword>
<dbReference type="PROSITE" id="PS50011">
    <property type="entry name" value="PROTEIN_KINASE_DOM"/>
    <property type="match status" value="1"/>
</dbReference>
<feature type="binding site" evidence="5">
    <location>
        <position position="309"/>
    </location>
    <ligand>
        <name>ATP</name>
        <dbReference type="ChEBI" id="CHEBI:30616"/>
    </ligand>
</feature>
<sequence>MTSCKCRAGLMLLTIFFLLISFATSLEADYTNTIFPTDDDAPPQIGVQGDAKVTKDKILLTSFGNSRGRAFFNYPCFVWYTRNTSINSFSTEFEFTITSSSGNLTSGGLTFFLAPMGSEMPANSSGGWLGLFNETTNNKSSNQVVAVEFDVSEDPWDPKGGNHIGIDVNSVVLPQKVLMGFSASTAHLTASHNILSWNYTGQYQSYSDIYSGLIISIAVTVCIGLVVFGIGVALGKWWRRCKGKGREDLGSDTSIDENFLRGTGPRRFSYKELMTSTDNFSEDGKLGEGGFGGVYKGVLRDTNDVVAVKRISKGSKQGTK</sequence>
<feature type="signal peptide" evidence="7">
    <location>
        <begin position="1"/>
        <end position="28"/>
    </location>
</feature>
<dbReference type="SUPFAM" id="SSF56112">
    <property type="entry name" value="Protein kinase-like (PK-like)"/>
    <property type="match status" value="1"/>
</dbReference>